<protein>
    <submittedName>
        <fullName evidence="2">Uncharacterized protein</fullName>
    </submittedName>
</protein>
<dbReference type="AlphaFoldDB" id="A0A014MHI4"/>
<organism evidence="2 3">
    <name type="scientific">Mesomycoplasma ovipneumoniae 14811</name>
    <dbReference type="NCBI Taxonomy" id="1188239"/>
    <lineage>
        <taxon>Bacteria</taxon>
        <taxon>Bacillati</taxon>
        <taxon>Mycoplasmatota</taxon>
        <taxon>Mycoplasmoidales</taxon>
        <taxon>Metamycoplasmataceae</taxon>
        <taxon>Mesomycoplasma</taxon>
    </lineage>
</organism>
<feature type="transmembrane region" description="Helical" evidence="1">
    <location>
        <begin position="12"/>
        <end position="32"/>
    </location>
</feature>
<proteinExistence type="predicted"/>
<keyword evidence="1" id="KW-0472">Membrane</keyword>
<feature type="transmembrane region" description="Helical" evidence="1">
    <location>
        <begin position="52"/>
        <end position="74"/>
    </location>
</feature>
<dbReference type="eggNOG" id="ENOG5032FEE">
    <property type="taxonomic scope" value="Bacteria"/>
</dbReference>
<accession>A0A014MHI4</accession>
<name>A0A014MHI4_9BACT</name>
<keyword evidence="1" id="KW-1133">Transmembrane helix</keyword>
<keyword evidence="1" id="KW-0812">Transmembrane</keyword>
<feature type="transmembrane region" description="Helical" evidence="1">
    <location>
        <begin position="169"/>
        <end position="192"/>
    </location>
</feature>
<feature type="transmembrane region" description="Helical" evidence="1">
    <location>
        <begin position="139"/>
        <end position="163"/>
    </location>
</feature>
<sequence>MKAITLLFKYVFLNWVIKFFYFLIYLLEILFFTLNLVYNGVLVNYPTLWGKIIIWGSISVLSVLFLYCLIRYVWFIKKYKKEALNLTNSQFEEKYEKLSLKPHWFNIFNMIIRDMRDYPDEIKFNKEKKTFLFHVHYRIFILQIIYIFISFISLPILAIIIAILPTKTLYFSIHFAIYGIGTIIITISHFFLYKISALLIKNTIEEVYNKYKKSIAWFFMPKYVSNRNF</sequence>
<evidence type="ECO:0000256" key="1">
    <source>
        <dbReference type="SAM" id="Phobius"/>
    </source>
</evidence>
<evidence type="ECO:0000313" key="3">
    <source>
        <dbReference type="Proteomes" id="UP000020977"/>
    </source>
</evidence>
<gene>
    <name evidence="2" type="ORF">MOVI_4790</name>
</gene>
<dbReference type="RefSeq" id="WP_044284309.1">
    <property type="nucleotide sequence ID" value="NZ_JFAD01000026.1"/>
</dbReference>
<comment type="caution">
    <text evidence="2">The sequence shown here is derived from an EMBL/GenBank/DDBJ whole genome shotgun (WGS) entry which is preliminary data.</text>
</comment>
<dbReference type="EMBL" id="JFAD01000026">
    <property type="protein sequence ID" value="EXU61020.1"/>
    <property type="molecule type" value="Genomic_DNA"/>
</dbReference>
<evidence type="ECO:0000313" key="2">
    <source>
        <dbReference type="EMBL" id="EXU61020.1"/>
    </source>
</evidence>
<dbReference type="Proteomes" id="UP000020977">
    <property type="component" value="Unassembled WGS sequence"/>
</dbReference>
<reference evidence="2 3" key="1">
    <citation type="submission" date="2014-03" db="EMBL/GenBank/DDBJ databases">
        <title>Genome sequence of Mycoplasma ovipneumoniae strain 14811.</title>
        <authorList>
            <person name="Sirand-Pugnet P."/>
            <person name="Breton M."/>
            <person name="Dordet-Frisoni E."/>
            <person name="Baranowski E."/>
            <person name="Barre A."/>
            <person name="Couture C."/>
            <person name="Dupuy V."/>
            <person name="Gaurivaud P."/>
            <person name="Jacob D."/>
            <person name="Lemaitre C."/>
            <person name="Manso-Silvan L."/>
            <person name="Nikolski M."/>
            <person name="Nouvel L.-X."/>
            <person name="Poumarat F."/>
            <person name="Tardy F."/>
            <person name="Thebault P."/>
            <person name="Theil S."/>
            <person name="Citti C."/>
            <person name="Thiaucourt F."/>
            <person name="Blanchard A."/>
        </authorList>
    </citation>
    <scope>NUCLEOTIDE SEQUENCE [LARGE SCALE GENOMIC DNA]</scope>
    <source>
        <strain evidence="2 3">14811</strain>
    </source>
</reference>